<gene>
    <name evidence="1" type="ORF">SAMN04488001_2603</name>
</gene>
<dbReference type="Proteomes" id="UP000199441">
    <property type="component" value="Unassembled WGS sequence"/>
</dbReference>
<accession>A0A1H2ZL03</accession>
<keyword evidence="2" id="KW-1185">Reference proteome</keyword>
<organism evidence="1 2">
    <name type="scientific">Litoreibacter albidus</name>
    <dbReference type="NCBI Taxonomy" id="670155"/>
    <lineage>
        <taxon>Bacteria</taxon>
        <taxon>Pseudomonadati</taxon>
        <taxon>Pseudomonadota</taxon>
        <taxon>Alphaproteobacteria</taxon>
        <taxon>Rhodobacterales</taxon>
        <taxon>Roseobacteraceae</taxon>
        <taxon>Litoreibacter</taxon>
    </lineage>
</organism>
<dbReference type="AlphaFoldDB" id="A0A1H2ZL03"/>
<sequence>MVLPVAVLAQDAGQTWAERKCVLYQRAVTDATKMIGRDRLRDEFIKKNQEFITGGCLTQGNVCPMTDGEFEFANLLTVMTMNEGMASTFVPFGCRDTAGE</sequence>
<dbReference type="RefSeq" id="WP_089947366.1">
    <property type="nucleotide sequence ID" value="NZ_FNOI01000004.1"/>
</dbReference>
<reference evidence="2" key="1">
    <citation type="submission" date="2016-10" db="EMBL/GenBank/DDBJ databases">
        <authorList>
            <person name="Varghese N."/>
            <person name="Submissions S."/>
        </authorList>
    </citation>
    <scope>NUCLEOTIDE SEQUENCE [LARGE SCALE GENOMIC DNA]</scope>
    <source>
        <strain evidence="2">DSM 26922</strain>
    </source>
</reference>
<dbReference type="OrthoDB" id="7726273at2"/>
<dbReference type="STRING" id="670155.SAMN04488001_2603"/>
<evidence type="ECO:0000313" key="2">
    <source>
        <dbReference type="Proteomes" id="UP000199441"/>
    </source>
</evidence>
<name>A0A1H2ZL03_9RHOB</name>
<dbReference type="EMBL" id="FNOI01000004">
    <property type="protein sequence ID" value="SDX17419.1"/>
    <property type="molecule type" value="Genomic_DNA"/>
</dbReference>
<evidence type="ECO:0000313" key="1">
    <source>
        <dbReference type="EMBL" id="SDX17419.1"/>
    </source>
</evidence>
<proteinExistence type="predicted"/>
<protein>
    <submittedName>
        <fullName evidence="1">Uncharacterized protein</fullName>
    </submittedName>
</protein>